<dbReference type="InterPro" id="IPR039774">
    <property type="entry name" value="Sin3-like"/>
</dbReference>
<dbReference type="PROSITE" id="PS51477">
    <property type="entry name" value="PAH"/>
    <property type="match status" value="2"/>
</dbReference>
<keyword evidence="3" id="KW-0677">Repeat</keyword>
<dbReference type="InParanoid" id="A0A409W749"/>
<dbReference type="InterPro" id="IPR003822">
    <property type="entry name" value="PAH"/>
</dbReference>
<feature type="compositionally biased region" description="Basic and acidic residues" evidence="8">
    <location>
        <begin position="260"/>
        <end position="275"/>
    </location>
</feature>
<evidence type="ECO:0000256" key="6">
    <source>
        <dbReference type="ARBA" id="ARBA00023242"/>
    </source>
</evidence>
<feature type="compositionally biased region" description="Basic and acidic residues" evidence="8">
    <location>
        <begin position="737"/>
        <end position="756"/>
    </location>
</feature>
<dbReference type="PANTHER" id="PTHR12346:SF0">
    <property type="entry name" value="SIN3A, ISOFORM G"/>
    <property type="match status" value="1"/>
</dbReference>
<evidence type="ECO:0000256" key="7">
    <source>
        <dbReference type="PROSITE-ProRule" id="PRU00810"/>
    </source>
</evidence>
<feature type="domain" description="Histone deacetylase interacting" evidence="9">
    <location>
        <begin position="485"/>
        <end position="585"/>
    </location>
</feature>
<feature type="compositionally biased region" description="Pro residues" evidence="8">
    <location>
        <begin position="347"/>
        <end position="357"/>
    </location>
</feature>
<dbReference type="GO" id="GO:0003714">
    <property type="term" value="F:transcription corepressor activity"/>
    <property type="evidence" value="ECO:0007669"/>
    <property type="project" value="InterPro"/>
</dbReference>
<accession>A0A409W749</accession>
<feature type="compositionally biased region" description="Low complexity" evidence="8">
    <location>
        <begin position="1287"/>
        <end position="1303"/>
    </location>
</feature>
<evidence type="ECO:0000259" key="9">
    <source>
        <dbReference type="SMART" id="SM00761"/>
    </source>
</evidence>
<dbReference type="FunFam" id="1.20.1160.11:FF:000002">
    <property type="entry name" value="Paired amphipathic helix protein SIN3"/>
    <property type="match status" value="1"/>
</dbReference>
<feature type="compositionally biased region" description="Basic and acidic residues" evidence="8">
    <location>
        <begin position="299"/>
        <end position="310"/>
    </location>
</feature>
<feature type="region of interest" description="Disordered" evidence="8">
    <location>
        <begin position="122"/>
        <end position="168"/>
    </location>
</feature>
<dbReference type="Proteomes" id="UP000284706">
    <property type="component" value="Unassembled WGS sequence"/>
</dbReference>
<reference evidence="10 11" key="1">
    <citation type="journal article" date="2018" name="Evol. Lett.">
        <title>Horizontal gene cluster transfer increased hallucinogenic mushroom diversity.</title>
        <authorList>
            <person name="Reynolds H.T."/>
            <person name="Vijayakumar V."/>
            <person name="Gluck-Thaler E."/>
            <person name="Korotkin H.B."/>
            <person name="Matheny P.B."/>
            <person name="Slot J.C."/>
        </authorList>
    </citation>
    <scope>NUCLEOTIDE SEQUENCE [LARGE SCALE GENOMIC DNA]</scope>
    <source>
        <strain evidence="10 11">SRW20</strain>
    </source>
</reference>
<dbReference type="FunFam" id="1.20.1160.11:FF:000001">
    <property type="entry name" value="Paired amphipathic helix protein Sin3"/>
    <property type="match status" value="1"/>
</dbReference>
<sequence>MPVDNADSIHGSPARSRRQSPMDAHAYSSLDRPLNVTDALTYLDAVKVRFQDQPDVYNHFLDIMKEFKNEQIDTPGVIKRVSHLFNGHPTLIQGFNTFLPVGYWIECSMDPHEAGFITVTTPSGTTLQTTNNGPGRALSWSTAPSAPPPRHEPGPGYFGPNDHGALAPPPVPSPDPRAYGMDGQAIEPAVQYVQKIKQRCDPETYRQFLDILSRYHHKPDTIDEEEVSRQIARLFKDAPDLRADFRVFMPDRSQQLMDDVPSHARDREKNRRTKLDSAASPMNVNVQPAPSQKRKRKAPEKEREREKESTPAKAAPPPAKKPKHAAPAQDVPPPTYNQKHAITSNAAPPPAAIPPSPRRAHHALPPPHHVQPHPQSSMRATAAPHPADDTHFFDRVKHALDNRDLYNEFLKLVNLFAQDYIDTARLVKESKNFLGNTELYKQFREILGWDEKKEREHFLKEQSERSGWAKPSIVGLPERPGRVDLSEKYGSYRRVSPSAANVTCSGRDEMCRSVLNDEWVSLPSWTSEDSGFIFHRKNIYEEALHRSEEERHEYDFHIDAISRTIGILEPLNNKIASLASAEDRASFKLKPNLGGQWKAIHQRVIKKIYGREAGLEVIAAMQDQPTHAIPVVLARLKQKEDEWKRAQREWNKVWRDVDARNYLKSLDCQGVMWKVKEKKALGVKSLVYEIEAAREEQHSRRAMMVDRSFERTRPRYQMLFAFGPEEGGERVFASFTERSEKGKEREKEAPKEKEDKTMPVLQDAVKLIFSFLDRTQGQLSALERKRIENFLRTYVPLFFAIGTVEFNSGLVHHDTVMESEGDAGSDVGEDAEAATLVPPAAGTSAGAGAVGPNGTGTGNGNGKGRNGRKHQSTHSSGGDLRKKLLKSEQAKSTSGRKTRGGGSPAVSRFASPVVFPSASAEAEAAGGAGATGLNIQSGQSGDMVFVYPSGAGKRSSKIGNVFFTNTTFYALMRLMEILYSRLKLFKNLSAELAKKAEEKAKASGSSANANGASSSSSSSASAAGVVDKRHYYDILLGQCEALFTAELEQTAFEDQMRVMFGYKDAYKIFTVDKVISAIIKQVQNVIADPKSQELLELLKRERSLMAPTTQDRTNYRHQVENILGPDENVFRIDWLSESKTMTIQLIGRDDATFDDSEQLSGRWQSYIDAYVSGDSTDGILHSRVRRPYLRRNLPAAVRETQPDVSSQDGLEIKVCVRTYRLFYVSKTEDIMWKHRTKEEMERNAVGLKRRNVSRRKWLKEGVERLVREAEEREEREREREGGGGEGQVVALEQQQQKAQGEAAGVEKTKIEAVSPPVEPPRAVKENTPTAGSQAAVVPASAPSS</sequence>
<evidence type="ECO:0000313" key="10">
    <source>
        <dbReference type="EMBL" id="PPQ74369.1"/>
    </source>
</evidence>
<organism evidence="10 11">
    <name type="scientific">Gymnopilus dilepis</name>
    <dbReference type="NCBI Taxonomy" id="231916"/>
    <lineage>
        <taxon>Eukaryota</taxon>
        <taxon>Fungi</taxon>
        <taxon>Dikarya</taxon>
        <taxon>Basidiomycota</taxon>
        <taxon>Agaricomycotina</taxon>
        <taxon>Agaricomycetes</taxon>
        <taxon>Agaricomycetidae</taxon>
        <taxon>Agaricales</taxon>
        <taxon>Agaricineae</taxon>
        <taxon>Hymenogastraceae</taxon>
        <taxon>Gymnopilus</taxon>
    </lineage>
</organism>
<dbReference type="GO" id="GO:0000122">
    <property type="term" value="P:negative regulation of transcription by RNA polymerase II"/>
    <property type="evidence" value="ECO:0007669"/>
    <property type="project" value="TreeGrafter"/>
</dbReference>
<keyword evidence="5" id="KW-0804">Transcription</keyword>
<evidence type="ECO:0000256" key="5">
    <source>
        <dbReference type="ARBA" id="ARBA00023163"/>
    </source>
</evidence>
<dbReference type="STRING" id="231916.A0A409W749"/>
<feature type="region of interest" description="Disordered" evidence="8">
    <location>
        <begin position="735"/>
        <end position="756"/>
    </location>
</feature>
<name>A0A409W749_9AGAR</name>
<feature type="region of interest" description="Disordered" evidence="8">
    <location>
        <begin position="253"/>
        <end position="389"/>
    </location>
</feature>
<feature type="compositionally biased region" description="Low complexity" evidence="8">
    <location>
        <begin position="1332"/>
        <end position="1344"/>
    </location>
</feature>
<feature type="compositionally biased region" description="Gly residues" evidence="8">
    <location>
        <begin position="848"/>
        <end position="864"/>
    </location>
</feature>
<dbReference type="FunCoup" id="A0A409W749">
    <property type="interactions" value="615"/>
</dbReference>
<keyword evidence="4" id="KW-0805">Transcription regulation</keyword>
<dbReference type="Pfam" id="PF16879">
    <property type="entry name" value="Sin3a_C"/>
    <property type="match status" value="1"/>
</dbReference>
<dbReference type="SMART" id="SM00761">
    <property type="entry name" value="HDAC_interact"/>
    <property type="match status" value="1"/>
</dbReference>
<dbReference type="SUPFAM" id="SSF47762">
    <property type="entry name" value="PAH2 domain"/>
    <property type="match status" value="3"/>
</dbReference>
<dbReference type="EMBL" id="NHYE01005345">
    <property type="protein sequence ID" value="PPQ74369.1"/>
    <property type="molecule type" value="Genomic_DNA"/>
</dbReference>
<dbReference type="InterPro" id="IPR036600">
    <property type="entry name" value="PAH_sf"/>
</dbReference>
<feature type="compositionally biased region" description="Basic and acidic residues" evidence="8">
    <location>
        <begin position="879"/>
        <end position="889"/>
    </location>
</feature>
<keyword evidence="6 7" id="KW-0539">Nucleus</keyword>
<keyword evidence="2" id="KW-0678">Repressor</keyword>
<feature type="compositionally biased region" description="Polar residues" evidence="8">
    <location>
        <begin position="336"/>
        <end position="345"/>
    </location>
</feature>
<evidence type="ECO:0000256" key="2">
    <source>
        <dbReference type="ARBA" id="ARBA00022491"/>
    </source>
</evidence>
<gene>
    <name evidence="10" type="ORF">CVT26_000687</name>
</gene>
<comment type="subcellular location">
    <subcellularLocation>
        <location evidence="1 7">Nucleus</location>
    </subcellularLocation>
</comment>
<evidence type="ECO:0000256" key="8">
    <source>
        <dbReference type="SAM" id="MobiDB-lite"/>
    </source>
</evidence>
<feature type="compositionally biased region" description="Basic and acidic residues" evidence="8">
    <location>
        <begin position="1267"/>
        <end position="1282"/>
    </location>
</feature>
<feature type="compositionally biased region" description="Polar residues" evidence="8">
    <location>
        <begin position="122"/>
        <end position="144"/>
    </location>
</feature>
<dbReference type="PANTHER" id="PTHR12346">
    <property type="entry name" value="SIN3B-RELATED"/>
    <property type="match status" value="1"/>
</dbReference>
<dbReference type="Gene3D" id="1.20.1160.11">
    <property type="entry name" value="Paired amphipathic helix"/>
    <property type="match status" value="3"/>
</dbReference>
<dbReference type="Pfam" id="PF02671">
    <property type="entry name" value="PAH"/>
    <property type="match status" value="3"/>
</dbReference>
<evidence type="ECO:0000313" key="11">
    <source>
        <dbReference type="Proteomes" id="UP000284706"/>
    </source>
</evidence>
<comment type="caution">
    <text evidence="10">The sequence shown here is derived from an EMBL/GenBank/DDBJ whole genome shotgun (WGS) entry which is preliminary data.</text>
</comment>
<evidence type="ECO:0000256" key="1">
    <source>
        <dbReference type="ARBA" id="ARBA00004123"/>
    </source>
</evidence>
<evidence type="ECO:0000256" key="3">
    <source>
        <dbReference type="ARBA" id="ARBA00022737"/>
    </source>
</evidence>
<dbReference type="InterPro" id="IPR031693">
    <property type="entry name" value="Sin3_C"/>
</dbReference>
<dbReference type="InterPro" id="IPR013194">
    <property type="entry name" value="HDAC_interact_dom"/>
</dbReference>
<feature type="region of interest" description="Disordered" evidence="8">
    <location>
        <begin position="1267"/>
        <end position="1344"/>
    </location>
</feature>
<protein>
    <recommendedName>
        <fullName evidence="9">Histone deacetylase interacting domain-containing protein</fullName>
    </recommendedName>
</protein>
<feature type="region of interest" description="Disordered" evidence="8">
    <location>
        <begin position="1"/>
        <end position="25"/>
    </location>
</feature>
<dbReference type="Pfam" id="PF08295">
    <property type="entry name" value="Sin3_corepress"/>
    <property type="match status" value="1"/>
</dbReference>
<dbReference type="GO" id="GO:0070822">
    <property type="term" value="C:Sin3-type complex"/>
    <property type="evidence" value="ECO:0007669"/>
    <property type="project" value="TreeGrafter"/>
</dbReference>
<feature type="compositionally biased region" description="Polar residues" evidence="8">
    <location>
        <begin position="280"/>
        <end position="290"/>
    </location>
</feature>
<proteinExistence type="predicted"/>
<evidence type="ECO:0000256" key="4">
    <source>
        <dbReference type="ARBA" id="ARBA00023015"/>
    </source>
</evidence>
<dbReference type="OrthoDB" id="10265969at2759"/>
<keyword evidence="11" id="KW-1185">Reference proteome</keyword>
<feature type="region of interest" description="Disordered" evidence="8">
    <location>
        <begin position="839"/>
        <end position="907"/>
    </location>
</feature>